<dbReference type="PROSITE" id="PS50075">
    <property type="entry name" value="CARRIER"/>
    <property type="match status" value="1"/>
</dbReference>
<dbReference type="PANTHER" id="PTHR44845:SF6">
    <property type="entry name" value="BETA-ALANINE-ACTIVATING ENZYME"/>
    <property type="match status" value="1"/>
</dbReference>
<organism evidence="4 5">
    <name type="scientific">Polymorphospora lycopeni</name>
    <dbReference type="NCBI Taxonomy" id="3140240"/>
    <lineage>
        <taxon>Bacteria</taxon>
        <taxon>Bacillati</taxon>
        <taxon>Actinomycetota</taxon>
        <taxon>Actinomycetes</taxon>
        <taxon>Micromonosporales</taxon>
        <taxon>Micromonosporaceae</taxon>
        <taxon>Polymorphospora</taxon>
    </lineage>
</organism>
<dbReference type="RefSeq" id="WP_375737298.1">
    <property type="nucleotide sequence ID" value="NZ_JBCGDC010000277.1"/>
</dbReference>
<dbReference type="SUPFAM" id="SSF47336">
    <property type="entry name" value="ACP-like"/>
    <property type="match status" value="1"/>
</dbReference>
<dbReference type="SMART" id="SM00823">
    <property type="entry name" value="PKS_PP"/>
    <property type="match status" value="1"/>
</dbReference>
<evidence type="ECO:0000313" key="4">
    <source>
        <dbReference type="EMBL" id="MFB6398564.1"/>
    </source>
</evidence>
<dbReference type="Pfam" id="PF00550">
    <property type="entry name" value="PP-binding"/>
    <property type="match status" value="1"/>
</dbReference>
<sequence length="169" mass="18425">HTHPHIHHAIATTTNQQLTAAVVPKEPDLDPDEIRAYLARRLPAYLVPDRIVVLDALPLTPNGKVDRAAVARLARVDATGADQDPPRGPVETELARMWSELLDLPSVGRQQSFFALGGSSLTATGLVEEIRRRFAVRLSLRELYASPTIAGLADLIDEEVVAELEEGTL</sequence>
<dbReference type="InterPro" id="IPR036736">
    <property type="entry name" value="ACP-like_sf"/>
</dbReference>
<keyword evidence="1" id="KW-0596">Phosphopantetheine</keyword>
<dbReference type="PANTHER" id="PTHR44845">
    <property type="entry name" value="CARRIER DOMAIN-CONTAINING PROTEIN"/>
    <property type="match status" value="1"/>
</dbReference>
<feature type="non-terminal residue" evidence="4">
    <location>
        <position position="1"/>
    </location>
</feature>
<dbReference type="InterPro" id="IPR045851">
    <property type="entry name" value="AMP-bd_C_sf"/>
</dbReference>
<accession>A0ABV5D2S0</accession>
<dbReference type="InterPro" id="IPR029058">
    <property type="entry name" value="AB_hydrolase_fold"/>
</dbReference>
<dbReference type="Gene3D" id="3.30.300.30">
    <property type="match status" value="1"/>
</dbReference>
<dbReference type="EMBL" id="JBCGDC010000277">
    <property type="protein sequence ID" value="MFB6398564.1"/>
    <property type="molecule type" value="Genomic_DNA"/>
</dbReference>
<dbReference type="InterPro" id="IPR025110">
    <property type="entry name" value="AMP-bd_C"/>
</dbReference>
<protein>
    <submittedName>
        <fullName evidence="4">Phosphopantetheine-binding protein</fullName>
    </submittedName>
</protein>
<dbReference type="InterPro" id="IPR009081">
    <property type="entry name" value="PP-bd_ACP"/>
</dbReference>
<evidence type="ECO:0000313" key="5">
    <source>
        <dbReference type="Proteomes" id="UP001582793"/>
    </source>
</evidence>
<dbReference type="PROSITE" id="PS00012">
    <property type="entry name" value="PHOSPHOPANTETHEINE"/>
    <property type="match status" value="1"/>
</dbReference>
<evidence type="ECO:0000256" key="2">
    <source>
        <dbReference type="ARBA" id="ARBA00022553"/>
    </source>
</evidence>
<evidence type="ECO:0000259" key="3">
    <source>
        <dbReference type="PROSITE" id="PS50075"/>
    </source>
</evidence>
<reference evidence="4 5" key="1">
    <citation type="submission" date="2024-04" db="EMBL/GenBank/DDBJ databases">
        <title>Polymorphospora sp. isolated from Baiyangdian Lake in Xiong'an New Area.</title>
        <authorList>
            <person name="Zhang X."/>
            <person name="Liu J."/>
        </authorList>
    </citation>
    <scope>NUCLEOTIDE SEQUENCE [LARGE SCALE GENOMIC DNA]</scope>
    <source>
        <strain evidence="4 5">2-325</strain>
    </source>
</reference>
<keyword evidence="2" id="KW-0597">Phosphoprotein</keyword>
<dbReference type="InterPro" id="IPR006162">
    <property type="entry name" value="Ppantetheine_attach_site"/>
</dbReference>
<comment type="caution">
    <text evidence="4">The sequence shown here is derived from an EMBL/GenBank/DDBJ whole genome shotgun (WGS) entry which is preliminary data.</text>
</comment>
<keyword evidence="5" id="KW-1185">Reference proteome</keyword>
<dbReference type="SUPFAM" id="SSF56801">
    <property type="entry name" value="Acetyl-CoA synthetase-like"/>
    <property type="match status" value="1"/>
</dbReference>
<feature type="domain" description="Carrier" evidence="3">
    <location>
        <begin position="85"/>
        <end position="160"/>
    </location>
</feature>
<proteinExistence type="predicted"/>
<dbReference type="Gene3D" id="3.40.50.1820">
    <property type="entry name" value="alpha/beta hydrolase"/>
    <property type="match status" value="1"/>
</dbReference>
<dbReference type="Pfam" id="PF13193">
    <property type="entry name" value="AMP-binding_C"/>
    <property type="match status" value="1"/>
</dbReference>
<dbReference type="Proteomes" id="UP001582793">
    <property type="component" value="Unassembled WGS sequence"/>
</dbReference>
<evidence type="ECO:0000256" key="1">
    <source>
        <dbReference type="ARBA" id="ARBA00022450"/>
    </source>
</evidence>
<dbReference type="InterPro" id="IPR020806">
    <property type="entry name" value="PKS_PP-bd"/>
</dbReference>
<gene>
    <name evidence="4" type="ORF">AAFH96_36690</name>
</gene>
<name>A0ABV5D2S0_9ACTN</name>